<dbReference type="Pfam" id="PF09375">
    <property type="entry name" value="Peptidase_M75"/>
    <property type="match status" value="1"/>
</dbReference>
<accession>A0A2W5T5K2</accession>
<dbReference type="Proteomes" id="UP000248887">
    <property type="component" value="Unassembled WGS sequence"/>
</dbReference>
<dbReference type="AlphaFoldDB" id="A0A2W5T5K2"/>
<dbReference type="CDD" id="cd14659">
    <property type="entry name" value="Imelysin-like_IPPA"/>
    <property type="match status" value="1"/>
</dbReference>
<evidence type="ECO:0000256" key="1">
    <source>
        <dbReference type="ARBA" id="ARBA00004196"/>
    </source>
</evidence>
<evidence type="ECO:0000256" key="3">
    <source>
        <dbReference type="SAM" id="SignalP"/>
    </source>
</evidence>
<comment type="subcellular location">
    <subcellularLocation>
        <location evidence="1">Cell envelope</location>
    </subcellularLocation>
</comment>
<dbReference type="InterPro" id="IPR034984">
    <property type="entry name" value="Imelysin-like_IPPA"/>
</dbReference>
<protein>
    <submittedName>
        <fullName evidence="5">Peptidase M75, Imelysin</fullName>
    </submittedName>
</protein>
<feature type="chain" id="PRO_5015952926" evidence="3">
    <location>
        <begin position="20"/>
        <end position="374"/>
    </location>
</feature>
<dbReference type="EMBL" id="QFQD01000038">
    <property type="protein sequence ID" value="PZQ81860.1"/>
    <property type="molecule type" value="Genomic_DNA"/>
</dbReference>
<feature type="signal peptide" evidence="3">
    <location>
        <begin position="1"/>
        <end position="19"/>
    </location>
</feature>
<name>A0A2W5T5K2_ANCNO</name>
<dbReference type="Gene3D" id="1.20.1420.20">
    <property type="entry name" value="M75 peptidase, HXXE motif"/>
    <property type="match status" value="1"/>
</dbReference>
<dbReference type="GO" id="GO:0030313">
    <property type="term" value="C:cell envelope"/>
    <property type="evidence" value="ECO:0007669"/>
    <property type="project" value="UniProtKB-SubCell"/>
</dbReference>
<evidence type="ECO:0000256" key="2">
    <source>
        <dbReference type="ARBA" id="ARBA00022729"/>
    </source>
</evidence>
<dbReference type="InterPro" id="IPR018976">
    <property type="entry name" value="Imelysin-like"/>
</dbReference>
<reference evidence="5 6" key="1">
    <citation type="submission" date="2017-08" db="EMBL/GenBank/DDBJ databases">
        <title>Infants hospitalized years apart are colonized by the same room-sourced microbial strains.</title>
        <authorList>
            <person name="Brooks B."/>
            <person name="Olm M.R."/>
            <person name="Firek B.A."/>
            <person name="Baker R."/>
            <person name="Thomas B.C."/>
            <person name="Morowitz M.J."/>
            <person name="Banfield J.F."/>
        </authorList>
    </citation>
    <scope>NUCLEOTIDE SEQUENCE [LARGE SCALE GENOMIC DNA]</scope>
    <source>
        <strain evidence="5">S2_005_001_R2_27</strain>
    </source>
</reference>
<evidence type="ECO:0000259" key="4">
    <source>
        <dbReference type="Pfam" id="PF09375"/>
    </source>
</evidence>
<comment type="caution">
    <text evidence="5">The sequence shown here is derived from an EMBL/GenBank/DDBJ whole genome shotgun (WGS) entry which is preliminary data.</text>
</comment>
<gene>
    <name evidence="5" type="ORF">DI549_12895</name>
</gene>
<evidence type="ECO:0000313" key="6">
    <source>
        <dbReference type="Proteomes" id="UP000248887"/>
    </source>
</evidence>
<sequence length="374" mass="39012">MNRSPFALALALAGQIGQAAQGVPAIAAATTLISGIFVGRAQAAAVSAPDVVENWLLPRYDALQAAAKSQQDAWAAFCKAPTAEGVKELKAHFAAVSDGWSAVEFITFGPVMLSLRPDRFNLFPERRNAVGRSVTEIIADPTDERLQPERFFRLSAAVQGLPALERVLYDEGAEAALVQGPESARRCQLGLAIATNLAAIAGELRAGWGSRTEGLLAQLEAGKADPVYFPDPNALLSQIVTDLAGAYQRVVDQRLLVVLGKTPDEAKPMLADRRRSGLSKQTIVAIIDSAGALATELAKGLDDKGRSSLAKTLDAAQVAAAKLPEDIGEAATTASGRKTLEATVVAFKAAQAGIARPLAAGLGVPLGFNALDGD</sequence>
<evidence type="ECO:0000313" key="5">
    <source>
        <dbReference type="EMBL" id="PZQ81860.1"/>
    </source>
</evidence>
<feature type="domain" description="Imelysin-like" evidence="4">
    <location>
        <begin position="57"/>
        <end position="346"/>
    </location>
</feature>
<dbReference type="InterPro" id="IPR038352">
    <property type="entry name" value="Imelysin_sf"/>
</dbReference>
<keyword evidence="2 3" id="KW-0732">Signal</keyword>
<organism evidence="5 6">
    <name type="scientific">Ancylobacter novellus</name>
    <name type="common">Thiobacillus novellus</name>
    <dbReference type="NCBI Taxonomy" id="921"/>
    <lineage>
        <taxon>Bacteria</taxon>
        <taxon>Pseudomonadati</taxon>
        <taxon>Pseudomonadota</taxon>
        <taxon>Alphaproteobacteria</taxon>
        <taxon>Hyphomicrobiales</taxon>
        <taxon>Xanthobacteraceae</taxon>
        <taxon>Ancylobacter</taxon>
    </lineage>
</organism>
<proteinExistence type="predicted"/>